<evidence type="ECO:0000256" key="2">
    <source>
        <dbReference type="ARBA" id="ARBA00009168"/>
    </source>
</evidence>
<sequence>MSQSELKPSRDPITYGAMNSGGYMKLHAGFALFKRPSDVFINALRRQSSPSSGDKLHVSVDESRVEDAFDTIAGLLFSDDSPIDQWKIVDTRRVAKLKDTRVSHGANITLYVEPSNGTAYSSRDLSRVRALIDQIEAMLSQAGIAPGIPPASDAVAPQWRYVSYRNEHMSSREDGGPMQRSRLAGEPFFRLVSGHVR</sequence>
<dbReference type="Pfam" id="PF03536">
    <property type="entry name" value="VRP3"/>
    <property type="match status" value="1"/>
</dbReference>
<dbReference type="InterPro" id="IPR003519">
    <property type="entry name" value="OspF/SpvC"/>
</dbReference>
<dbReference type="InterPro" id="IPR038498">
    <property type="entry name" value="OspF/SpvC_sf"/>
</dbReference>
<protein>
    <submittedName>
        <fullName evidence="6">Phosphothreonine lyase</fullName>
    </submittedName>
</protein>
<keyword evidence="3" id="KW-0964">Secreted</keyword>
<dbReference type="GO" id="GO:0005576">
    <property type="term" value="C:extracellular region"/>
    <property type="evidence" value="ECO:0007669"/>
    <property type="project" value="UniProtKB-SubCell"/>
</dbReference>
<keyword evidence="7" id="KW-1185">Reference proteome</keyword>
<evidence type="ECO:0000256" key="4">
    <source>
        <dbReference type="ARBA" id="ARBA00023026"/>
    </source>
</evidence>
<dbReference type="GO" id="GO:0016829">
    <property type="term" value="F:lyase activity"/>
    <property type="evidence" value="ECO:0007669"/>
    <property type="project" value="UniProtKB-KW"/>
</dbReference>
<name>A0A1X7GAE0_TRICW</name>
<dbReference type="Proteomes" id="UP000192911">
    <property type="component" value="Unassembled WGS sequence"/>
</dbReference>
<dbReference type="Gene3D" id="3.30.2430.10">
    <property type="entry name" value="phosphothreonine lyase"/>
    <property type="match status" value="1"/>
</dbReference>
<keyword evidence="4" id="KW-0843">Virulence</keyword>
<proteinExistence type="inferred from homology"/>
<evidence type="ECO:0000256" key="3">
    <source>
        <dbReference type="ARBA" id="ARBA00022525"/>
    </source>
</evidence>
<gene>
    <name evidence="6" type="ORF">SAMN06295900_114144</name>
</gene>
<evidence type="ECO:0000313" key="6">
    <source>
        <dbReference type="EMBL" id="SMF66711.1"/>
    </source>
</evidence>
<reference evidence="7" key="1">
    <citation type="submission" date="2017-04" db="EMBL/GenBank/DDBJ databases">
        <authorList>
            <person name="Varghese N."/>
            <person name="Submissions S."/>
        </authorList>
    </citation>
    <scope>NUCLEOTIDE SEQUENCE [LARGE SCALE GENOMIC DNA]</scope>
    <source>
        <strain evidence="7">Ballard 720</strain>
    </source>
</reference>
<accession>A0A1X7GAE0</accession>
<comment type="subcellular location">
    <subcellularLocation>
        <location evidence="1">Secreted</location>
    </subcellularLocation>
</comment>
<evidence type="ECO:0000256" key="1">
    <source>
        <dbReference type="ARBA" id="ARBA00004613"/>
    </source>
</evidence>
<organism evidence="6 7">
    <name type="scientific">Trinickia caryophylli</name>
    <name type="common">Paraburkholderia caryophylli</name>
    <dbReference type="NCBI Taxonomy" id="28094"/>
    <lineage>
        <taxon>Bacteria</taxon>
        <taxon>Pseudomonadati</taxon>
        <taxon>Pseudomonadota</taxon>
        <taxon>Betaproteobacteria</taxon>
        <taxon>Burkholderiales</taxon>
        <taxon>Burkholderiaceae</taxon>
        <taxon>Trinickia</taxon>
    </lineage>
</organism>
<comment type="similarity">
    <text evidence="2">Belongs to the phosphothreonine lyase family.</text>
</comment>
<keyword evidence="5 6" id="KW-0456">Lyase</keyword>
<dbReference type="EMBL" id="FXAH01000014">
    <property type="protein sequence ID" value="SMF66711.1"/>
    <property type="molecule type" value="Genomic_DNA"/>
</dbReference>
<evidence type="ECO:0000256" key="5">
    <source>
        <dbReference type="ARBA" id="ARBA00023239"/>
    </source>
</evidence>
<dbReference type="AlphaFoldDB" id="A0A1X7GAE0"/>
<evidence type="ECO:0000313" key="7">
    <source>
        <dbReference type="Proteomes" id="UP000192911"/>
    </source>
</evidence>